<reference evidence="3 4" key="2">
    <citation type="submission" date="2017-10" db="EMBL/GenBank/DDBJ databases">
        <title>Extensive intraspecific genome diversity in a model arbuscular mycorrhizal fungus.</title>
        <authorList>
            <person name="Chen E.C.H."/>
            <person name="Morin E."/>
            <person name="Baudet D."/>
            <person name="Noel J."/>
            <person name="Ndikumana S."/>
            <person name="Charron P."/>
            <person name="St-Onge C."/>
            <person name="Giorgi J."/>
            <person name="Grigoriev I.V."/>
            <person name="Roux C."/>
            <person name="Martin F.M."/>
            <person name="Corradi N."/>
        </authorList>
    </citation>
    <scope>NUCLEOTIDE SEQUENCE [LARGE SCALE GENOMIC DNA]</scope>
    <source>
        <strain evidence="3 4">C2</strain>
    </source>
</reference>
<evidence type="ECO:0008006" key="5">
    <source>
        <dbReference type="Google" id="ProtNLM"/>
    </source>
</evidence>
<gene>
    <name evidence="3" type="ORF">RhiirC2_782551</name>
</gene>
<sequence length="887" mass="103686">MTYNFESDLSEAFGQLLKTETDYNEFHAHSCILRCRSEYFNKTLSAENIEKKDGKYIIKLPNILPRVFNVILKYFYTDKIDIANKTGTELLNFMFASDELMLKKLTELIENSIIKNQQQFLQNDPIGILQIIYYCKSLVNLQEYFLDKICSDPGILFNSDKFTQLPAPLLEIILKRDDLNLKEIEIWENLIKWGLAQEKSLNQDVSKWNQDDINIFKRILYKFIPLIRFYEISTEDYFNKVKPYEDIFSKELRDDILKFYMIPGYKPKYTPRHPKCYADSIIINQEHLIIFTDWIDKKKDIKYIYNFNLLYRASRDGNTAAAFHAKCDNKGATIVVAKITNSEQIIGGYNPLFWDSSNSNKSIKDSFIFSIADKNDFLSAKVVYSNRKCHVQCYPNCGPIFGDNLGLSFYSGPNIWIYSNSPHYYPPLNLSNNINVDDYEVFQVIKNKTDYNVIIHIGKEPNFKEFHAHSCVLRCRSEYFNKTLSAENIEKKDGKYITKLPNIFPYVFDAILKYLYTDKIDIANKSGIELLNFMLASDELIMKKLTKLVEDSIIKNQQQFLQNDPIGILQIIYYCKSLVNLQEYCLDKICSDPEILFNSDKFTQLPAPLLEIILKRDDLNLKEIVIWENLIKWGLSQEESLNQDVSKWNQDDINVFKRIMYKFIPLIKFYEISTEDYFNKVKPYEDIFSKELRDDILKFYMIPGYKPKYAPRYPKYNIDSIIINQKLITLFANWIDKKKENVKYIPYKFNLLYRTSRDGNTAAAFHAKCDKKGATIVIAKIANSEQIIGGYNPLFWDSSKGKKNISDSFIFSLNKSNLQSANVVYSTGECYVQCYPNYGPIFGNNLGLDFLKGPNIWGYYNSKPYPPLDLPTNINVDNYEVFQVIKI</sequence>
<feature type="domain" description="TLDc" evidence="2">
    <location>
        <begin position="721"/>
        <end position="887"/>
    </location>
</feature>
<dbReference type="Pfam" id="PF07534">
    <property type="entry name" value="TLD"/>
    <property type="match status" value="2"/>
</dbReference>
<feature type="domain" description="TLDc" evidence="2">
    <location>
        <begin position="281"/>
        <end position="445"/>
    </location>
</feature>
<dbReference type="Pfam" id="PF00651">
    <property type="entry name" value="BTB"/>
    <property type="match status" value="2"/>
</dbReference>
<name>A0A2N1N2T2_9GLOM</name>
<reference evidence="3 4" key="1">
    <citation type="submission" date="2016-04" db="EMBL/GenBank/DDBJ databases">
        <title>Genome analyses suggest a sexual origin of heterokaryosis in a supposedly ancient asexual fungus.</title>
        <authorList>
            <person name="Ropars J."/>
            <person name="Sedzielewska K."/>
            <person name="Noel J."/>
            <person name="Charron P."/>
            <person name="Farinelli L."/>
            <person name="Marton T."/>
            <person name="Kruger M."/>
            <person name="Pelin A."/>
            <person name="Brachmann A."/>
            <person name="Corradi N."/>
        </authorList>
    </citation>
    <scope>NUCLEOTIDE SEQUENCE [LARGE SCALE GENOMIC DNA]</scope>
    <source>
        <strain evidence="3 4">C2</strain>
    </source>
</reference>
<accession>A0A2N1N2T2</accession>
<evidence type="ECO:0000259" key="2">
    <source>
        <dbReference type="PROSITE" id="PS51886"/>
    </source>
</evidence>
<dbReference type="PANTHER" id="PTHR45774:SF3">
    <property type="entry name" value="BTB (POZ) DOMAIN-CONTAINING 2B-RELATED"/>
    <property type="match status" value="1"/>
</dbReference>
<dbReference type="Gene3D" id="1.25.40.420">
    <property type="match status" value="2"/>
</dbReference>
<evidence type="ECO:0000313" key="4">
    <source>
        <dbReference type="Proteomes" id="UP000233469"/>
    </source>
</evidence>
<dbReference type="InterPro" id="IPR011705">
    <property type="entry name" value="BACK"/>
</dbReference>
<organism evidence="3 4">
    <name type="scientific">Rhizophagus irregularis</name>
    <dbReference type="NCBI Taxonomy" id="588596"/>
    <lineage>
        <taxon>Eukaryota</taxon>
        <taxon>Fungi</taxon>
        <taxon>Fungi incertae sedis</taxon>
        <taxon>Mucoromycota</taxon>
        <taxon>Glomeromycotina</taxon>
        <taxon>Glomeromycetes</taxon>
        <taxon>Glomerales</taxon>
        <taxon>Glomeraceae</taxon>
        <taxon>Rhizophagus</taxon>
    </lineage>
</organism>
<dbReference type="EMBL" id="LLXL01000868">
    <property type="protein sequence ID" value="PKK68202.1"/>
    <property type="molecule type" value="Genomic_DNA"/>
</dbReference>
<evidence type="ECO:0000259" key="1">
    <source>
        <dbReference type="PROSITE" id="PS50097"/>
    </source>
</evidence>
<dbReference type="PROSITE" id="PS51886">
    <property type="entry name" value="TLDC"/>
    <property type="match status" value="2"/>
</dbReference>
<evidence type="ECO:0000313" key="3">
    <source>
        <dbReference type="EMBL" id="PKK68202.1"/>
    </source>
</evidence>
<protein>
    <recommendedName>
        <fullName evidence="5">Kelch-like protein 17</fullName>
    </recommendedName>
</protein>
<dbReference type="Proteomes" id="UP000233469">
    <property type="component" value="Unassembled WGS sequence"/>
</dbReference>
<dbReference type="SUPFAM" id="SSF54695">
    <property type="entry name" value="POZ domain"/>
    <property type="match status" value="2"/>
</dbReference>
<dbReference type="VEuPathDB" id="FungiDB:RhiirFUN_004185"/>
<dbReference type="InterPro" id="IPR000210">
    <property type="entry name" value="BTB/POZ_dom"/>
</dbReference>
<proteinExistence type="predicted"/>
<dbReference type="VEuPathDB" id="FungiDB:FUN_024552"/>
<comment type="caution">
    <text evidence="3">The sequence shown here is derived from an EMBL/GenBank/DDBJ whole genome shotgun (WGS) entry which is preliminary data.</text>
</comment>
<dbReference type="CDD" id="cd18186">
    <property type="entry name" value="BTB_POZ_ZBTB_KLHL-like"/>
    <property type="match status" value="2"/>
</dbReference>
<feature type="domain" description="BTB" evidence="1">
    <location>
        <begin position="451"/>
        <end position="524"/>
    </location>
</feature>
<dbReference type="VEuPathDB" id="FungiDB:RhiirA1_447238"/>
<dbReference type="PANTHER" id="PTHR45774">
    <property type="entry name" value="BTB/POZ DOMAIN-CONTAINING"/>
    <property type="match status" value="1"/>
</dbReference>
<dbReference type="PROSITE" id="PS50097">
    <property type="entry name" value="BTB"/>
    <property type="match status" value="2"/>
</dbReference>
<feature type="domain" description="BTB" evidence="1">
    <location>
        <begin position="7"/>
        <end position="84"/>
    </location>
</feature>
<dbReference type="SMART" id="SM00875">
    <property type="entry name" value="BACK"/>
    <property type="match status" value="2"/>
</dbReference>
<dbReference type="Gene3D" id="3.30.710.10">
    <property type="entry name" value="Potassium Channel Kv1.1, Chain A"/>
    <property type="match status" value="2"/>
</dbReference>
<dbReference type="AlphaFoldDB" id="A0A2N1N2T2"/>
<dbReference type="InterPro" id="IPR006571">
    <property type="entry name" value="TLDc_dom"/>
</dbReference>
<dbReference type="InterPro" id="IPR011333">
    <property type="entry name" value="SKP1/BTB/POZ_sf"/>
</dbReference>
<dbReference type="SMART" id="SM00225">
    <property type="entry name" value="BTB"/>
    <property type="match status" value="2"/>
</dbReference>